<dbReference type="SUPFAM" id="SSF49785">
    <property type="entry name" value="Galactose-binding domain-like"/>
    <property type="match status" value="3"/>
</dbReference>
<dbReference type="Pfam" id="PF18962">
    <property type="entry name" value="Por_Secre_tail"/>
    <property type="match status" value="1"/>
</dbReference>
<dbReference type="NCBIfam" id="TIGR04183">
    <property type="entry name" value="Por_Secre_tail"/>
    <property type="match status" value="1"/>
</dbReference>
<dbReference type="SUPFAM" id="SSF49899">
    <property type="entry name" value="Concanavalin A-like lectins/glucanases"/>
    <property type="match status" value="1"/>
</dbReference>
<evidence type="ECO:0000313" key="7">
    <source>
        <dbReference type="Proteomes" id="UP000679126"/>
    </source>
</evidence>
<accession>A0ABS3YB03</accession>
<dbReference type="PROSITE" id="PS51175">
    <property type="entry name" value="CBM6"/>
    <property type="match status" value="3"/>
</dbReference>
<dbReference type="InterPro" id="IPR005084">
    <property type="entry name" value="CBM6"/>
</dbReference>
<feature type="chain" id="PRO_5046076511" evidence="3">
    <location>
        <begin position="21"/>
        <end position="1359"/>
    </location>
</feature>
<dbReference type="InterPro" id="IPR050546">
    <property type="entry name" value="Glycosyl_Hydrlase_16"/>
</dbReference>
<comment type="caution">
    <text evidence="6">The sequence shown here is derived from an EMBL/GenBank/DDBJ whole genome shotgun (WGS) entry which is preliminary data.</text>
</comment>
<evidence type="ECO:0000313" key="6">
    <source>
        <dbReference type="EMBL" id="MBO9151508.1"/>
    </source>
</evidence>
<feature type="domain" description="GH16" evidence="5">
    <location>
        <begin position="266"/>
        <end position="529"/>
    </location>
</feature>
<dbReference type="Gene3D" id="2.60.40.1080">
    <property type="match status" value="2"/>
</dbReference>
<keyword evidence="2 3" id="KW-0732">Signal</keyword>
<dbReference type="Proteomes" id="UP000679126">
    <property type="component" value="Unassembled WGS sequence"/>
</dbReference>
<protein>
    <submittedName>
        <fullName evidence="6">Carbohydrate-binding protein</fullName>
    </submittedName>
</protein>
<dbReference type="CDD" id="cd04080">
    <property type="entry name" value="CBM6_cellulase-like"/>
    <property type="match status" value="2"/>
</dbReference>
<dbReference type="Gene3D" id="2.60.120.200">
    <property type="match status" value="1"/>
</dbReference>
<feature type="signal peptide" evidence="3">
    <location>
        <begin position="1"/>
        <end position="20"/>
    </location>
</feature>
<gene>
    <name evidence="6" type="ORF">J7I43_04765</name>
</gene>
<dbReference type="PANTHER" id="PTHR10963">
    <property type="entry name" value="GLYCOSYL HYDROLASE-RELATED"/>
    <property type="match status" value="1"/>
</dbReference>
<keyword evidence="7" id="KW-1185">Reference proteome</keyword>
<name>A0ABS3YB03_9BACT</name>
<dbReference type="EMBL" id="JAGHKP010000001">
    <property type="protein sequence ID" value="MBO9151508.1"/>
    <property type="molecule type" value="Genomic_DNA"/>
</dbReference>
<dbReference type="Pfam" id="PF03422">
    <property type="entry name" value="CBM_6"/>
    <property type="match status" value="3"/>
</dbReference>
<dbReference type="InterPro" id="IPR000757">
    <property type="entry name" value="Beta-glucanase-like"/>
</dbReference>
<organism evidence="6 7">
    <name type="scientific">Chitinophaga chungangae</name>
    <dbReference type="NCBI Taxonomy" id="2821488"/>
    <lineage>
        <taxon>Bacteria</taxon>
        <taxon>Pseudomonadati</taxon>
        <taxon>Bacteroidota</taxon>
        <taxon>Chitinophagia</taxon>
        <taxon>Chitinophagales</taxon>
        <taxon>Chitinophagaceae</taxon>
        <taxon>Chitinophaga</taxon>
    </lineage>
</organism>
<feature type="domain" description="CBM6" evidence="4">
    <location>
        <begin position="1137"/>
        <end position="1259"/>
    </location>
</feature>
<evidence type="ECO:0000256" key="2">
    <source>
        <dbReference type="ARBA" id="ARBA00022729"/>
    </source>
</evidence>
<evidence type="ECO:0000256" key="1">
    <source>
        <dbReference type="ARBA" id="ARBA00006865"/>
    </source>
</evidence>
<dbReference type="CDD" id="cd08023">
    <property type="entry name" value="GH16_laminarinase_like"/>
    <property type="match status" value="1"/>
</dbReference>
<evidence type="ECO:0000259" key="5">
    <source>
        <dbReference type="PROSITE" id="PS51762"/>
    </source>
</evidence>
<sequence>MKKLLLLLLGGLLCCNMLRAQFLLLDDFEGNGPCSGRWTYYAGANATGNVLFNVPNPAPSSLNPSPHVAKFTKDTTCFEYMSASCGLTTPFDLNGASVFKMLVYSNVREEVMFKLQPGNDYTKAVFFTYKVKNVNQWEEATFNFSSVANRTDFNRIAVQFIDGRKANGILYFDLVQAPNPISLTFVNTSILMGQEHGAVIPVKLSRAVFNDTLRQANWNAENLPPGVSIGSIQRVNDTMANVVLAGNSPANYSRTALKLTVAGQEVDSANTPSYTVKGNAIFDGNPNWTMIYNDEFNVDGIPDRSKWTVDPQPKGWINGEQQVYTDSTHDNARVRNGNLVITGKKDFPNGVSTEPWSSARVISQNKMDFLYGKVEVRAKLPKARGSWPAIWMMPTSSVYGGWPKSGEIDIMEHIGNQLGRVMSTVHTQNSNWTNGGHLTGSRNFPDAHTAYHTYSLEWSPDSLMFTFDSLHVYTYRNPHTDWKDWPFDQKFHIILNVAIGGGMGGTIVESDWPDSMNVDYVRVYQKGLGTPYPDTVIVTPANQLVLAGKSLQYTAKVLDQNGHVMDLAPQWNITGAGNTITSSGLATLDTSGIITATAMQDTISVSGSAYVNVRTPNYKPIPARIEAEAFDNSNSCCTEPTQDTSGTVNISYIGKGTWFDYDIDVPEGNRYRVQLRAAVSAATSANIYQDTVLLATVKLPASGGWQKWITVSSPKIRLKQGKQTIRIFSNASGWNYNWLRIVDADSVVVTNVVVTPDSVTRKYGETQQYSAKAFDQRGDIVSFAPEWKLRNGDTVNAIDQQGLFTAGDAAGWFMVKARDEGATGTAMVKVVPVPVLTRVTISPRNATVPVDASQAFAITGYDQFDSIMTVPAQSGWAVTGTRNRVSTAGVFTAGDSIGTFMVTFASGAAKDTVYATTAYTCTVNDHYEAESASSVAGGSTLQACTDVGGGQNYVNLASGHRFTYSNVNVPNPGKYTFRIRVSSTYPGEMRVNYNNQVYGYIKIPNTSGKWTTISDTIHLPALTTLNITVGSGSPKFNWFSLENCAPEIVRLELSPDTADVSVGNAQPFILTAYDSSNTAVMLPPTQWSATGANNTISPLGMFTAGSATGSYTVTAVVRGLSVSAPVNVVSAPCTINNKREAEAFTTRHAGPWLQTCTDVGGGQNFAGLATGHWFSYDNLNVPAAGVYTVSVRVNSTATGQIGIGYSGVTFGLIDVPNTGGTWQTVKDTVTLPASPNITVSVKAGTFKYNWFSIDNCTQVPEETAPLIAVSPKMEQPAHAKSTAAVRIYPNPVSHNVTIDLPEGFRTATLFDLQGRVIRQWIIRQGETRLVKDLGFLKNGFYLIKLEGTGKTEMVRVIKQ</sequence>
<dbReference type="RefSeq" id="WP_209143778.1">
    <property type="nucleotide sequence ID" value="NZ_JAGHKP010000001.1"/>
</dbReference>
<reference evidence="7" key="1">
    <citation type="submission" date="2021-03" db="EMBL/GenBank/DDBJ databases">
        <title>Assistant Professor.</title>
        <authorList>
            <person name="Huq M.A."/>
        </authorList>
    </citation>
    <scope>NUCLEOTIDE SEQUENCE [LARGE SCALE GENOMIC DNA]</scope>
    <source>
        <strain evidence="7">MAH-28</strain>
    </source>
</reference>
<feature type="domain" description="CBM6" evidence="4">
    <location>
        <begin position="925"/>
        <end position="1042"/>
    </location>
</feature>
<evidence type="ECO:0000259" key="4">
    <source>
        <dbReference type="PROSITE" id="PS51175"/>
    </source>
</evidence>
<dbReference type="InterPro" id="IPR006584">
    <property type="entry name" value="Cellulose-bd_IV"/>
</dbReference>
<dbReference type="InterPro" id="IPR008979">
    <property type="entry name" value="Galactose-bd-like_sf"/>
</dbReference>
<dbReference type="SMART" id="SM00606">
    <property type="entry name" value="CBD_IV"/>
    <property type="match status" value="3"/>
</dbReference>
<dbReference type="PANTHER" id="PTHR10963:SF55">
    <property type="entry name" value="GLYCOSIDE HYDROLASE FAMILY 16 PROTEIN"/>
    <property type="match status" value="1"/>
</dbReference>
<dbReference type="InterPro" id="IPR026444">
    <property type="entry name" value="Secre_tail"/>
</dbReference>
<evidence type="ECO:0000256" key="3">
    <source>
        <dbReference type="SAM" id="SignalP"/>
    </source>
</evidence>
<comment type="similarity">
    <text evidence="1">Belongs to the glycosyl hydrolase 16 family.</text>
</comment>
<dbReference type="InterPro" id="IPR013320">
    <property type="entry name" value="ConA-like_dom_sf"/>
</dbReference>
<feature type="domain" description="CBM6" evidence="4">
    <location>
        <begin position="623"/>
        <end position="742"/>
    </location>
</feature>
<dbReference type="PROSITE" id="PS51762">
    <property type="entry name" value="GH16_2"/>
    <property type="match status" value="1"/>
</dbReference>
<dbReference type="Pfam" id="PF00722">
    <property type="entry name" value="Glyco_hydro_16"/>
    <property type="match status" value="1"/>
</dbReference>
<proteinExistence type="inferred from homology"/>
<dbReference type="Gene3D" id="2.60.120.260">
    <property type="entry name" value="Galactose-binding domain-like"/>
    <property type="match status" value="3"/>
</dbReference>